<dbReference type="InterPro" id="IPR015883">
    <property type="entry name" value="Glyco_hydro_20_cat"/>
</dbReference>
<evidence type="ECO:0000256" key="1">
    <source>
        <dbReference type="ARBA" id="ARBA00001231"/>
    </source>
</evidence>
<dbReference type="InterPro" id="IPR017853">
    <property type="entry name" value="GH"/>
</dbReference>
<evidence type="ECO:0000256" key="8">
    <source>
        <dbReference type="PIRSR" id="PIRSR625705-1"/>
    </source>
</evidence>
<dbReference type="Pfam" id="PF03174">
    <property type="entry name" value="CHB_HEX_C"/>
    <property type="match status" value="1"/>
</dbReference>
<evidence type="ECO:0000256" key="5">
    <source>
        <dbReference type="ARBA" id="ARBA00023295"/>
    </source>
</evidence>
<dbReference type="AlphaFoldDB" id="A0A2S5A9H5"/>
<dbReference type="InterPro" id="IPR004866">
    <property type="entry name" value="CHB/HEX_N_dom"/>
</dbReference>
<evidence type="ECO:0000256" key="3">
    <source>
        <dbReference type="ARBA" id="ARBA00012663"/>
    </source>
</evidence>
<comment type="caution">
    <text evidence="10">The sequence shown here is derived from an EMBL/GenBank/DDBJ whole genome shotgun (WGS) entry which is preliminary data.</text>
</comment>
<dbReference type="GO" id="GO:0016020">
    <property type="term" value="C:membrane"/>
    <property type="evidence" value="ECO:0007669"/>
    <property type="project" value="TreeGrafter"/>
</dbReference>
<dbReference type="Pfam" id="PF00728">
    <property type="entry name" value="Glyco_hydro_20"/>
    <property type="match status" value="1"/>
</dbReference>
<evidence type="ECO:0000256" key="7">
    <source>
        <dbReference type="ARBA" id="ARBA00033000"/>
    </source>
</evidence>
<dbReference type="EMBL" id="PQVF01000001">
    <property type="protein sequence ID" value="POY38949.1"/>
    <property type="molecule type" value="Genomic_DNA"/>
</dbReference>
<dbReference type="InterPro" id="IPR013783">
    <property type="entry name" value="Ig-like_fold"/>
</dbReference>
<dbReference type="Gene3D" id="3.30.379.10">
    <property type="entry name" value="Chitobiase/beta-hexosaminidase domain 2-like"/>
    <property type="match status" value="1"/>
</dbReference>
<dbReference type="SUPFAM" id="SSF81296">
    <property type="entry name" value="E set domains"/>
    <property type="match status" value="1"/>
</dbReference>
<dbReference type="GO" id="GO:0030247">
    <property type="term" value="F:polysaccharide binding"/>
    <property type="evidence" value="ECO:0007669"/>
    <property type="project" value="InterPro"/>
</dbReference>
<dbReference type="EC" id="3.2.1.52" evidence="3"/>
<dbReference type="PANTHER" id="PTHR22600:SF57">
    <property type="entry name" value="BETA-N-ACETYLHEXOSAMINIDASE"/>
    <property type="match status" value="1"/>
</dbReference>
<dbReference type="CDD" id="cd02847">
    <property type="entry name" value="E_set_Chitobiase_C"/>
    <property type="match status" value="1"/>
</dbReference>
<dbReference type="Gene3D" id="2.60.40.10">
    <property type="entry name" value="Immunoglobulins"/>
    <property type="match status" value="1"/>
</dbReference>
<keyword evidence="4" id="KW-0378">Hydrolase</keyword>
<dbReference type="InterPro" id="IPR012291">
    <property type="entry name" value="CBM2_carb-bd_dom_sf"/>
</dbReference>
<organism evidence="10 11">
    <name type="scientific">Solitalea longa</name>
    <dbReference type="NCBI Taxonomy" id="2079460"/>
    <lineage>
        <taxon>Bacteria</taxon>
        <taxon>Pseudomonadati</taxon>
        <taxon>Bacteroidota</taxon>
        <taxon>Sphingobacteriia</taxon>
        <taxon>Sphingobacteriales</taxon>
        <taxon>Sphingobacteriaceae</taxon>
        <taxon>Solitalea</taxon>
    </lineage>
</organism>
<dbReference type="Gene3D" id="2.60.40.290">
    <property type="match status" value="1"/>
</dbReference>
<comment type="catalytic activity">
    <reaction evidence="1">
        <text>Hydrolysis of terminal non-reducing N-acetyl-D-hexosamine residues in N-acetyl-beta-D-hexosaminides.</text>
        <dbReference type="EC" id="3.2.1.52"/>
    </reaction>
</comment>
<dbReference type="InterPro" id="IPR008965">
    <property type="entry name" value="CBM2/CBM3_carb-bd_dom_sf"/>
</dbReference>
<keyword evidence="11" id="KW-1185">Reference proteome</keyword>
<evidence type="ECO:0000256" key="6">
    <source>
        <dbReference type="ARBA" id="ARBA00030512"/>
    </source>
</evidence>
<proteinExistence type="inferred from homology"/>
<sequence>MNKHVISLALFAGLCYSTNAQQVKHPLNPNDIKIKWGMMENNYKGQGKYFSVFTFINNSKHELPAKGWSIYFNLPRGIDTSVAYDRLKYEHVNGDLNRIVPTSGFIGLKPKIGMDLEMIASDWSLNRADAPSGLYFVWDDEPQTAIALTNYEIVASTKAVQINRTKTDIAPIATPEVVYNRNKVIEDIPANKLTKVFPTPLEYVENAGTFLLSASTTISADPDFSKEATYLSNELKVVLGKAPSISTSKGTIELRKAAMDKEAYTLSVSSSGIIITASTPAGAFYGIQSLKTLMPATAWSGNQKSVVVPGVEIKDAPRFGWRAFMLDVARNFQTKEEVLKTLDWLALYKINVFHFHCTEDEGWRIEIPGLPELTEVGGKRGHKNANIDQLPPSFTSGPDNSTAGSGFYTKADFIEILKYANDRHIKVIPEIESPGHARAAVQSMQVRYDRLIKQGQKAEAEKYLLRDLNDKSVHSSVQGWNDNVMDVSMPSTYTFIQKVVDELIATYKEAGVPLETIHMGGDEVPSGSWEKSPAFAKLQQENPAIKNTNDLWYYYYGKVNEIVKSKGLYLYGWEEVGMRKTMLDGAAHAIPNPDFAGQNVHLDVWNNVIGWGAEDLAYRLANAGYKVVLSPVSNLYFDMSYDKDFEEQGYYWGGFVDVDKPYSFIPFDYLKNTKQDKMGNTLASNFTQGKERLTDLGKTNIVGIQGLLFAETITSAERMEYMLMPKLLGLAERAWAKDPEWSTEKDEAKSNGLYAKAWSDFVNRIGKRELPRLSYYKGGLRYRIPTAGAIVENGMVRVNVQLPGFIVRYTTNGAEPTVTSKQYNAPFSDKGTIKLRVFDVKGRGGRTVEVLNK</sequence>
<dbReference type="Pfam" id="PF03173">
    <property type="entry name" value="CHB_HEX"/>
    <property type="match status" value="1"/>
</dbReference>
<dbReference type="InterPro" id="IPR015882">
    <property type="entry name" value="HEX_bac_N"/>
</dbReference>
<keyword evidence="5" id="KW-0326">Glycosidase</keyword>
<dbReference type="SUPFAM" id="SSF55545">
    <property type="entry name" value="beta-N-acetylhexosaminidase-like domain"/>
    <property type="match status" value="1"/>
</dbReference>
<dbReference type="GO" id="GO:0030203">
    <property type="term" value="P:glycosaminoglycan metabolic process"/>
    <property type="evidence" value="ECO:0007669"/>
    <property type="project" value="TreeGrafter"/>
</dbReference>
<dbReference type="GO" id="GO:0004563">
    <property type="term" value="F:beta-N-acetylhexosaminidase activity"/>
    <property type="evidence" value="ECO:0007669"/>
    <property type="project" value="UniProtKB-EC"/>
</dbReference>
<reference evidence="10 11" key="1">
    <citation type="submission" date="2018-01" db="EMBL/GenBank/DDBJ databases">
        <authorList>
            <person name="Gaut B.S."/>
            <person name="Morton B.R."/>
            <person name="Clegg M.T."/>
            <person name="Duvall M.R."/>
        </authorList>
    </citation>
    <scope>NUCLEOTIDE SEQUENCE [LARGE SCALE GENOMIC DNA]</scope>
    <source>
        <strain evidence="10 11">HR-AV</strain>
    </source>
</reference>
<accession>A0A2S5A9H5</accession>
<name>A0A2S5A9H5_9SPHI</name>
<feature type="active site" description="Proton donor" evidence="8">
    <location>
        <position position="523"/>
    </location>
</feature>
<dbReference type="Pfam" id="PF02838">
    <property type="entry name" value="Glyco_hydro_20b"/>
    <property type="match status" value="1"/>
</dbReference>
<evidence type="ECO:0000256" key="4">
    <source>
        <dbReference type="ARBA" id="ARBA00022801"/>
    </source>
</evidence>
<dbReference type="GO" id="GO:0005975">
    <property type="term" value="P:carbohydrate metabolic process"/>
    <property type="evidence" value="ECO:0007669"/>
    <property type="project" value="InterPro"/>
</dbReference>
<evidence type="ECO:0000313" key="10">
    <source>
        <dbReference type="EMBL" id="POY38949.1"/>
    </source>
</evidence>
<dbReference type="InterPro" id="IPR004867">
    <property type="entry name" value="CHB_C_dom"/>
</dbReference>
<dbReference type="SUPFAM" id="SSF51445">
    <property type="entry name" value="(Trans)glycosidases"/>
    <property type="match status" value="1"/>
</dbReference>
<evidence type="ECO:0000256" key="2">
    <source>
        <dbReference type="ARBA" id="ARBA00006285"/>
    </source>
</evidence>
<dbReference type="InterPro" id="IPR025705">
    <property type="entry name" value="Beta_hexosaminidase_sua/sub"/>
</dbReference>
<dbReference type="InterPro" id="IPR014756">
    <property type="entry name" value="Ig_E-set"/>
</dbReference>
<dbReference type="Gene3D" id="3.20.20.80">
    <property type="entry name" value="Glycosidases"/>
    <property type="match status" value="1"/>
</dbReference>
<dbReference type="OrthoDB" id="1006965at2"/>
<dbReference type="SUPFAM" id="SSF49384">
    <property type="entry name" value="Carbohydrate-binding domain"/>
    <property type="match status" value="1"/>
</dbReference>
<comment type="similarity">
    <text evidence="2">Belongs to the glycosyl hydrolase 20 family.</text>
</comment>
<dbReference type="Proteomes" id="UP000236893">
    <property type="component" value="Unassembled WGS sequence"/>
</dbReference>
<gene>
    <name evidence="10" type="ORF">C3K47_00145</name>
</gene>
<dbReference type="RefSeq" id="WP_103787051.1">
    <property type="nucleotide sequence ID" value="NZ_PQVF01000001.1"/>
</dbReference>
<dbReference type="SMART" id="SM01081">
    <property type="entry name" value="CHB_HEX"/>
    <property type="match status" value="1"/>
</dbReference>
<feature type="domain" description="Chitobiase/beta-hexosaminidases N-terminal" evidence="9">
    <location>
        <begin position="30"/>
        <end position="177"/>
    </location>
</feature>
<evidence type="ECO:0000313" key="11">
    <source>
        <dbReference type="Proteomes" id="UP000236893"/>
    </source>
</evidence>
<dbReference type="InterPro" id="IPR029018">
    <property type="entry name" value="Hex-like_dom2"/>
</dbReference>
<dbReference type="PANTHER" id="PTHR22600">
    <property type="entry name" value="BETA-HEXOSAMINIDASE"/>
    <property type="match status" value="1"/>
</dbReference>
<protein>
    <recommendedName>
        <fullName evidence="3">beta-N-acetylhexosaminidase</fullName>
        <ecNumber evidence="3">3.2.1.52</ecNumber>
    </recommendedName>
    <alternativeName>
        <fullName evidence="6">Beta-N-acetylhexosaminidase</fullName>
    </alternativeName>
    <alternativeName>
        <fullName evidence="7">N-acetyl-beta-glucosaminidase</fullName>
    </alternativeName>
</protein>
<evidence type="ECO:0000259" key="9">
    <source>
        <dbReference type="SMART" id="SM01081"/>
    </source>
</evidence>
<dbReference type="PRINTS" id="PR00738">
    <property type="entry name" value="GLHYDRLASE20"/>
</dbReference>